<keyword evidence="4" id="KW-1185">Reference proteome</keyword>
<proteinExistence type="predicted"/>
<sequence length="646" mass="71514">MGVVTLYRSMFVAVVALAGGTQAEPLPAAQDLGYGESLYHYYLGDLPQALTTLDLAESRGGVTGHEHYPQLMRAGMLLAFGMKDQAQQAFSEHLGQGEPARVQDTARLYLARLQYQAGGYKQAAANLSAINDALPAELSEEAALLAVNLRIARQSAPSLNSVGDLLEPLADNPHLALLNLGNSAARAGDPIRAQSYYQALLEADPPERRERSQEYLALRDKALTALGYTYLGQKDYASAKAAFRQIRLDTALANRALLGYGWSAASYHDFVLALKPWQALRQRSLTDPAVQESLLAVPWAYEQMGSGGAALLAYRESETLLTDNLAEIDAHLDELTSDALLAYLAAVGTTEQSAIRSFTGQREAANGNWLSLHSTSIIGSDLTYFDSLLRDDALQQQAQSLRDLLTLQSRHQNWQRKLAIYTELIEHKRARRAERAEALADSQLLQQHQVLQAKRDRLAGQLQAIDANDESLALSDASTQALRKRWQNANSALHALDGQQRLPFAAKEKMAFFKGVLQWRADQQFAAQRWQVQKNLNTIDRTLRSSAAASGRIERLLAQEQDLQGQLNRLNQARQRNNQLLEQQRGAIAERSAALTSTLRAHLQSHRARLNDYLAQTRLSVARLLDDAYRTRPQQDGPQLPDVEPQ</sequence>
<dbReference type="InterPro" id="IPR011990">
    <property type="entry name" value="TPR-like_helical_dom_sf"/>
</dbReference>
<protein>
    <recommendedName>
        <fullName evidence="5">Tetratricopeptide repeat protein</fullName>
    </recommendedName>
</protein>
<evidence type="ECO:0000256" key="2">
    <source>
        <dbReference type="SAM" id="SignalP"/>
    </source>
</evidence>
<feature type="coiled-coil region" evidence="1">
    <location>
        <begin position="553"/>
        <end position="590"/>
    </location>
</feature>
<feature type="signal peptide" evidence="2">
    <location>
        <begin position="1"/>
        <end position="23"/>
    </location>
</feature>
<dbReference type="SUPFAM" id="SSF48452">
    <property type="entry name" value="TPR-like"/>
    <property type="match status" value="1"/>
</dbReference>
<dbReference type="RefSeq" id="WP_302720830.1">
    <property type="nucleotide sequence ID" value="NZ_JAULRU010000215.1"/>
</dbReference>
<keyword evidence="1" id="KW-0175">Coiled coil</keyword>
<dbReference type="Proteomes" id="UP001273505">
    <property type="component" value="Unassembled WGS sequence"/>
</dbReference>
<comment type="caution">
    <text evidence="3">The sequence shown here is derived from an EMBL/GenBank/DDBJ whole genome shotgun (WGS) entry which is preliminary data.</text>
</comment>
<organism evidence="3 4">
    <name type="scientific">Gilvimarinus gilvus</name>
    <dbReference type="NCBI Taxonomy" id="3058038"/>
    <lineage>
        <taxon>Bacteria</taxon>
        <taxon>Pseudomonadati</taxon>
        <taxon>Pseudomonadota</taxon>
        <taxon>Gammaproteobacteria</taxon>
        <taxon>Cellvibrionales</taxon>
        <taxon>Cellvibrionaceae</taxon>
        <taxon>Gilvimarinus</taxon>
    </lineage>
</organism>
<dbReference type="EMBL" id="JAXAFO010000021">
    <property type="protein sequence ID" value="MDX6850204.1"/>
    <property type="molecule type" value="Genomic_DNA"/>
</dbReference>
<accession>A0ABU4RZW2</accession>
<evidence type="ECO:0000313" key="4">
    <source>
        <dbReference type="Proteomes" id="UP001273505"/>
    </source>
</evidence>
<evidence type="ECO:0000256" key="1">
    <source>
        <dbReference type="SAM" id="Coils"/>
    </source>
</evidence>
<gene>
    <name evidence="3" type="ORF">SCD92_12595</name>
</gene>
<reference evidence="3 4" key="1">
    <citation type="submission" date="2023-11" db="EMBL/GenBank/DDBJ databases">
        <title>Gilvimarinus fulvus sp. nov., isolated from the surface of Kelp.</title>
        <authorList>
            <person name="Sun Y.Y."/>
            <person name="Gong Y."/>
            <person name="Du Z.J."/>
        </authorList>
    </citation>
    <scope>NUCLEOTIDE SEQUENCE [LARGE SCALE GENOMIC DNA]</scope>
    <source>
        <strain evidence="3 4">SDUM040013</strain>
    </source>
</reference>
<dbReference type="Gene3D" id="1.25.40.10">
    <property type="entry name" value="Tetratricopeptide repeat domain"/>
    <property type="match status" value="1"/>
</dbReference>
<keyword evidence="2" id="KW-0732">Signal</keyword>
<name>A0ABU4RZW2_9GAMM</name>
<evidence type="ECO:0000313" key="3">
    <source>
        <dbReference type="EMBL" id="MDX6850204.1"/>
    </source>
</evidence>
<evidence type="ECO:0008006" key="5">
    <source>
        <dbReference type="Google" id="ProtNLM"/>
    </source>
</evidence>
<feature type="chain" id="PRO_5046826104" description="Tetratricopeptide repeat protein" evidence="2">
    <location>
        <begin position="24"/>
        <end position="646"/>
    </location>
</feature>